<evidence type="ECO:0000313" key="2">
    <source>
        <dbReference type="EMBL" id="EGG04432.1"/>
    </source>
</evidence>
<organism evidence="3">
    <name type="scientific">Melampsora larici-populina (strain 98AG31 / pathotype 3-4-7)</name>
    <name type="common">Poplar leaf rust fungus</name>
    <dbReference type="NCBI Taxonomy" id="747676"/>
    <lineage>
        <taxon>Eukaryota</taxon>
        <taxon>Fungi</taxon>
        <taxon>Dikarya</taxon>
        <taxon>Basidiomycota</taxon>
        <taxon>Pucciniomycotina</taxon>
        <taxon>Pucciniomycetes</taxon>
        <taxon>Pucciniales</taxon>
        <taxon>Melampsoraceae</taxon>
        <taxon>Melampsora</taxon>
    </lineage>
</organism>
<reference evidence="3" key="1">
    <citation type="journal article" date="2011" name="Proc. Natl. Acad. Sci. U.S.A.">
        <title>Obligate biotrophy features unraveled by the genomic analysis of rust fungi.</title>
        <authorList>
            <person name="Duplessis S."/>
            <person name="Cuomo C.A."/>
            <person name="Lin Y.-C."/>
            <person name="Aerts A."/>
            <person name="Tisserant E."/>
            <person name="Veneault-Fourrey C."/>
            <person name="Joly D.L."/>
            <person name="Hacquard S."/>
            <person name="Amselem J."/>
            <person name="Cantarel B.L."/>
            <person name="Chiu R."/>
            <person name="Coutinho P.M."/>
            <person name="Feau N."/>
            <person name="Field M."/>
            <person name="Frey P."/>
            <person name="Gelhaye E."/>
            <person name="Goldberg J."/>
            <person name="Grabherr M.G."/>
            <person name="Kodira C.D."/>
            <person name="Kohler A."/>
            <person name="Kuees U."/>
            <person name="Lindquist E.A."/>
            <person name="Lucas S.M."/>
            <person name="Mago R."/>
            <person name="Mauceli E."/>
            <person name="Morin E."/>
            <person name="Murat C."/>
            <person name="Pangilinan J.L."/>
            <person name="Park R."/>
            <person name="Pearson M."/>
            <person name="Quesneville H."/>
            <person name="Rouhier N."/>
            <person name="Sakthikumar S."/>
            <person name="Salamov A.A."/>
            <person name="Schmutz J."/>
            <person name="Selles B."/>
            <person name="Shapiro H."/>
            <person name="Tanguay P."/>
            <person name="Tuskan G.A."/>
            <person name="Henrissat B."/>
            <person name="Van de Peer Y."/>
            <person name="Rouze P."/>
            <person name="Ellis J.G."/>
            <person name="Dodds P.N."/>
            <person name="Schein J.E."/>
            <person name="Zhong S."/>
            <person name="Hamelin R.C."/>
            <person name="Grigoriev I.V."/>
            <person name="Szabo L.J."/>
            <person name="Martin F."/>
        </authorList>
    </citation>
    <scope>NUCLEOTIDE SEQUENCE [LARGE SCALE GENOMIC DNA]</scope>
    <source>
        <strain evidence="3">98AG31 / pathotype 3-4-7</strain>
    </source>
</reference>
<accession>F4RT25</accession>
<evidence type="ECO:0000313" key="3">
    <source>
        <dbReference type="Proteomes" id="UP000001072"/>
    </source>
</evidence>
<dbReference type="RefSeq" id="XP_007412223.1">
    <property type="nucleotide sequence ID" value="XM_007412161.1"/>
</dbReference>
<evidence type="ECO:0000256" key="1">
    <source>
        <dbReference type="SAM" id="SignalP"/>
    </source>
</evidence>
<dbReference type="InParanoid" id="F4RT25"/>
<proteinExistence type="predicted"/>
<dbReference type="Proteomes" id="UP000001072">
    <property type="component" value="Unassembled WGS sequence"/>
</dbReference>
<dbReference type="AlphaFoldDB" id="F4RT25"/>
<dbReference type="EMBL" id="GL883118">
    <property type="protein sequence ID" value="EGG04432.1"/>
    <property type="molecule type" value="Genomic_DNA"/>
</dbReference>
<dbReference type="VEuPathDB" id="FungiDB:MELLADRAFT_123236"/>
<gene>
    <name evidence="2" type="ORF">MELLADRAFT_123236</name>
</gene>
<dbReference type="HOGENOM" id="CLU_1619410_0_0_1"/>
<protein>
    <submittedName>
        <fullName evidence="2">Secreted protein</fullName>
    </submittedName>
</protein>
<feature type="signal peptide" evidence="1">
    <location>
        <begin position="1"/>
        <end position="25"/>
    </location>
</feature>
<dbReference type="KEGG" id="mlr:MELLADRAFT_123236"/>
<keyword evidence="1" id="KW-0732">Signal</keyword>
<feature type="chain" id="PRO_5003315436" evidence="1">
    <location>
        <begin position="26"/>
        <end position="185"/>
    </location>
</feature>
<sequence>MLSLHAAIVLGLWIVLPSLTLVALAGGPNLPQSAEVFWRWEDKGDSDPSHHNIFTGTANATWVRSASCKKRMGSEIIHPRIRDSHVDVKAATINHSGDWMDPDSIYSWPHAQSSGFGVCNAYSRTDFWVHNRDRSRAMKIRFPDICTDKDCAGPDHERPNVQCLNGPKGRIVMYLDKWINECIDP</sequence>
<name>F4RT25_MELLP</name>
<keyword evidence="3" id="KW-1185">Reference proteome</keyword>
<dbReference type="GeneID" id="18926298"/>